<dbReference type="OrthoDB" id="65569at2759"/>
<keyword evidence="3" id="KW-0326">Glycosidase</keyword>
<dbReference type="VEuPathDB" id="FungiDB:HMPREF1541_01968"/>
<feature type="region of interest" description="Disordered" evidence="5">
    <location>
        <begin position="48"/>
        <end position="77"/>
    </location>
</feature>
<dbReference type="InParanoid" id="W2S2I6"/>
<dbReference type="GeneID" id="19969307"/>
<accession>W2S2I6</accession>
<dbReference type="Pfam" id="PF00232">
    <property type="entry name" value="Glyco_hydro_1"/>
    <property type="match status" value="1"/>
</dbReference>
<dbReference type="SUPFAM" id="SSF51445">
    <property type="entry name" value="(Trans)glycosidases"/>
    <property type="match status" value="1"/>
</dbReference>
<comment type="similarity">
    <text evidence="1 4">Belongs to the glycosyl hydrolase 1 family.</text>
</comment>
<dbReference type="PROSITE" id="PS00653">
    <property type="entry name" value="GLYCOSYL_HYDROL_F1_2"/>
    <property type="match status" value="1"/>
</dbReference>
<dbReference type="PANTHER" id="PTHR10353:SF36">
    <property type="entry name" value="LP05116P"/>
    <property type="match status" value="1"/>
</dbReference>
<reference evidence="7 8" key="1">
    <citation type="submission" date="2013-03" db="EMBL/GenBank/DDBJ databases">
        <title>The Genome Sequence of Phialophora europaea CBS 101466.</title>
        <authorList>
            <consortium name="The Broad Institute Genomics Platform"/>
            <person name="Cuomo C."/>
            <person name="de Hoog S."/>
            <person name="Gorbushina A."/>
            <person name="Walker B."/>
            <person name="Young S.K."/>
            <person name="Zeng Q."/>
            <person name="Gargeya S."/>
            <person name="Fitzgerald M."/>
            <person name="Haas B."/>
            <person name="Abouelleil A."/>
            <person name="Allen A.W."/>
            <person name="Alvarado L."/>
            <person name="Arachchi H.M."/>
            <person name="Berlin A.M."/>
            <person name="Chapman S.B."/>
            <person name="Gainer-Dewar J."/>
            <person name="Goldberg J."/>
            <person name="Griggs A."/>
            <person name="Gujja S."/>
            <person name="Hansen M."/>
            <person name="Howarth C."/>
            <person name="Imamovic A."/>
            <person name="Ireland A."/>
            <person name="Larimer J."/>
            <person name="McCowan C."/>
            <person name="Murphy C."/>
            <person name="Pearson M."/>
            <person name="Poon T.W."/>
            <person name="Priest M."/>
            <person name="Roberts A."/>
            <person name="Saif S."/>
            <person name="Shea T."/>
            <person name="Sisk P."/>
            <person name="Sykes S."/>
            <person name="Wortman J."/>
            <person name="Nusbaum C."/>
            <person name="Birren B."/>
        </authorList>
    </citation>
    <scope>NUCLEOTIDE SEQUENCE [LARGE SCALE GENOMIC DNA]</scope>
    <source>
        <strain evidence="7 8">CBS 101466</strain>
    </source>
</reference>
<sequence length="629" mass="69651">MLSHNVAIEFLWLSSLIALAWSQTDSTSGSSASTATITGTAAATNLATSSDASSSSNTVTGAAPTGSETASTTSSSPFSTSIGFSLDDFWNIWVGPVEVYSVNTTVEATPVPSAELIPPPPLNYPSFPTGAVNPAFSKNESWSFPSDFWWGVASAAYQVEGAAKDEGRGPTIWDVFTHRVKGYTLLNQTGDIANNQYYYYKQDIARIAALGVKVYSFSIAWSRIFPFGRGEVNEQGLAHYDDVINTCLEYGIQPMVTLYHWDLPLYLQNLYGGWLSEDIVEDFAAYSQVIFDRYHDRVSHFFTFNEPIVFCNTYPQPVGYFLPTDIPPKQQPFYCGQSVLLAHARAYEIAKSINDSLVVAVKHNGGYKIPLTNSSEDAVAVQRAWDFNEGWFSNPLFIDGDYPRYLKEYTSTFLRPFNDSEKARIVNSSDIYAHDAYTSQFYMAPDNGTDACTSNDSHPLFPACVNSTYSYPAEDGGWNIGYAADPLAPWLHSAADWLPAFLRYIQDTWHPSGGIAITEFGFAEPFEAQKTILADIRTDLGRSRYYRDYLQAILVAISEGTNVVGCLAWSLVDNLEWAQGYAAKFGMQYVNFTTQERYYKASFFEFVDVFGVYQGQGGGQGPGNATVRM</sequence>
<dbReference type="GO" id="GO:0008422">
    <property type="term" value="F:beta-glucosidase activity"/>
    <property type="evidence" value="ECO:0007669"/>
    <property type="project" value="TreeGrafter"/>
</dbReference>
<keyword evidence="8" id="KW-1185">Reference proteome</keyword>
<evidence type="ECO:0000256" key="3">
    <source>
        <dbReference type="ARBA" id="ARBA00023295"/>
    </source>
</evidence>
<dbReference type="PANTHER" id="PTHR10353">
    <property type="entry name" value="GLYCOSYL HYDROLASE"/>
    <property type="match status" value="1"/>
</dbReference>
<evidence type="ECO:0008006" key="9">
    <source>
        <dbReference type="Google" id="ProtNLM"/>
    </source>
</evidence>
<dbReference type="STRING" id="1220924.W2S2I6"/>
<dbReference type="PRINTS" id="PR00131">
    <property type="entry name" value="GLHYDRLASE1"/>
</dbReference>
<dbReference type="AlphaFoldDB" id="W2S2I6"/>
<feature type="chain" id="PRO_5004824805" description="Beta-glucosidase" evidence="6">
    <location>
        <begin position="23"/>
        <end position="629"/>
    </location>
</feature>
<evidence type="ECO:0000256" key="4">
    <source>
        <dbReference type="RuleBase" id="RU003690"/>
    </source>
</evidence>
<dbReference type="Gene3D" id="3.20.20.80">
    <property type="entry name" value="Glycosidases"/>
    <property type="match status" value="1"/>
</dbReference>
<dbReference type="EMBL" id="KB822718">
    <property type="protein sequence ID" value="ETN42810.1"/>
    <property type="molecule type" value="Genomic_DNA"/>
</dbReference>
<dbReference type="InterPro" id="IPR001360">
    <property type="entry name" value="Glyco_hydro_1"/>
</dbReference>
<evidence type="ECO:0000256" key="1">
    <source>
        <dbReference type="ARBA" id="ARBA00010838"/>
    </source>
</evidence>
<proteinExistence type="inferred from homology"/>
<dbReference type="InterPro" id="IPR017853">
    <property type="entry name" value="GH"/>
</dbReference>
<keyword evidence="2" id="KW-0378">Hydrolase</keyword>
<keyword evidence="6" id="KW-0732">Signal</keyword>
<dbReference type="eggNOG" id="KOG0626">
    <property type="taxonomic scope" value="Eukaryota"/>
</dbReference>
<evidence type="ECO:0000256" key="5">
    <source>
        <dbReference type="SAM" id="MobiDB-lite"/>
    </source>
</evidence>
<dbReference type="HOGENOM" id="CLU_001859_1_3_1"/>
<evidence type="ECO:0000313" key="7">
    <source>
        <dbReference type="EMBL" id="ETN42810.1"/>
    </source>
</evidence>
<dbReference type="GO" id="GO:0005975">
    <property type="term" value="P:carbohydrate metabolic process"/>
    <property type="evidence" value="ECO:0007669"/>
    <property type="project" value="InterPro"/>
</dbReference>
<evidence type="ECO:0000256" key="2">
    <source>
        <dbReference type="ARBA" id="ARBA00022801"/>
    </source>
</evidence>
<dbReference type="RefSeq" id="XP_008714546.1">
    <property type="nucleotide sequence ID" value="XM_008716324.1"/>
</dbReference>
<organism evidence="7 8">
    <name type="scientific">Cyphellophora europaea (strain CBS 101466)</name>
    <name type="common">Phialophora europaea</name>
    <dbReference type="NCBI Taxonomy" id="1220924"/>
    <lineage>
        <taxon>Eukaryota</taxon>
        <taxon>Fungi</taxon>
        <taxon>Dikarya</taxon>
        <taxon>Ascomycota</taxon>
        <taxon>Pezizomycotina</taxon>
        <taxon>Eurotiomycetes</taxon>
        <taxon>Chaetothyriomycetidae</taxon>
        <taxon>Chaetothyriales</taxon>
        <taxon>Cyphellophoraceae</taxon>
        <taxon>Cyphellophora</taxon>
    </lineage>
</organism>
<evidence type="ECO:0000313" key="8">
    <source>
        <dbReference type="Proteomes" id="UP000030752"/>
    </source>
</evidence>
<name>W2S2I6_CYPE1</name>
<evidence type="ECO:0000256" key="6">
    <source>
        <dbReference type="SAM" id="SignalP"/>
    </source>
</evidence>
<protein>
    <recommendedName>
        <fullName evidence="9">Beta-glucosidase</fullName>
    </recommendedName>
</protein>
<gene>
    <name evidence="7" type="ORF">HMPREF1541_01968</name>
</gene>
<dbReference type="Proteomes" id="UP000030752">
    <property type="component" value="Unassembled WGS sequence"/>
</dbReference>
<dbReference type="InterPro" id="IPR033132">
    <property type="entry name" value="GH_1_N_CS"/>
</dbReference>
<feature type="signal peptide" evidence="6">
    <location>
        <begin position="1"/>
        <end position="22"/>
    </location>
</feature>